<reference evidence="1 2" key="1">
    <citation type="journal article" date="2019" name="PLoS ONE">
        <title>Genomic analyses reveal an absence of contemporary introgressive admixture between fin whales and blue whales, despite known hybrids.</title>
        <authorList>
            <person name="Westbury M.V."/>
            <person name="Petersen B."/>
            <person name="Lorenzen E.D."/>
        </authorList>
    </citation>
    <scope>NUCLEOTIDE SEQUENCE [LARGE SCALE GENOMIC DNA]</scope>
    <source>
        <strain evidence="1">FinWhale-01</strain>
    </source>
</reference>
<dbReference type="Proteomes" id="UP000437017">
    <property type="component" value="Unassembled WGS sequence"/>
</dbReference>
<accession>A0A6A1QAX9</accession>
<name>A0A6A1QAX9_BALPH</name>
<keyword evidence="2" id="KW-1185">Reference proteome</keyword>
<sequence length="106" mass="11902">NPDLWPGFRSPIEEELTSFKNSGRVNLGGRSANTCQELRCVSRDHYFFNRCTNRLELHLTRCSILYSFSGNFTNSCSDMCLDACFQVGGIAQGPGLGCRDLPMRED</sequence>
<comment type="caution">
    <text evidence="1">The sequence shown here is derived from an EMBL/GenBank/DDBJ whole genome shotgun (WGS) entry which is preliminary data.</text>
</comment>
<organism evidence="1 2">
    <name type="scientific">Balaenoptera physalus</name>
    <name type="common">Fin whale</name>
    <name type="synonym">Balaena physalus</name>
    <dbReference type="NCBI Taxonomy" id="9770"/>
    <lineage>
        <taxon>Eukaryota</taxon>
        <taxon>Metazoa</taxon>
        <taxon>Chordata</taxon>
        <taxon>Craniata</taxon>
        <taxon>Vertebrata</taxon>
        <taxon>Euteleostomi</taxon>
        <taxon>Mammalia</taxon>
        <taxon>Eutheria</taxon>
        <taxon>Laurasiatheria</taxon>
        <taxon>Artiodactyla</taxon>
        <taxon>Whippomorpha</taxon>
        <taxon>Cetacea</taxon>
        <taxon>Mysticeti</taxon>
        <taxon>Balaenopteridae</taxon>
        <taxon>Balaenoptera</taxon>
    </lineage>
</organism>
<evidence type="ECO:0000313" key="2">
    <source>
        <dbReference type="Proteomes" id="UP000437017"/>
    </source>
</evidence>
<feature type="non-terminal residue" evidence="1">
    <location>
        <position position="1"/>
    </location>
</feature>
<protein>
    <submittedName>
        <fullName evidence="1">Uncharacterized protein</fullName>
    </submittedName>
</protein>
<gene>
    <name evidence="1" type="ORF">E2I00_016971</name>
</gene>
<dbReference type="EMBL" id="SGJD01000502">
    <property type="protein sequence ID" value="KAB0404960.1"/>
    <property type="molecule type" value="Genomic_DNA"/>
</dbReference>
<dbReference type="AlphaFoldDB" id="A0A6A1QAX9"/>
<evidence type="ECO:0000313" key="1">
    <source>
        <dbReference type="EMBL" id="KAB0404960.1"/>
    </source>
</evidence>
<proteinExistence type="predicted"/>